<dbReference type="SMART" id="SM00382">
    <property type="entry name" value="AAA"/>
    <property type="match status" value="1"/>
</dbReference>
<dbReference type="InterPro" id="IPR029016">
    <property type="entry name" value="GAF-like_dom_sf"/>
</dbReference>
<evidence type="ECO:0000259" key="5">
    <source>
        <dbReference type="PROSITE" id="PS50045"/>
    </source>
</evidence>
<protein>
    <submittedName>
        <fullName evidence="6">AAA family ATPase</fullName>
    </submittedName>
</protein>
<dbReference type="PROSITE" id="PS00675">
    <property type="entry name" value="SIGMA54_INTERACT_1"/>
    <property type="match status" value="1"/>
</dbReference>
<dbReference type="InterPro" id="IPR025662">
    <property type="entry name" value="Sigma_54_int_dom_ATP-bd_1"/>
</dbReference>
<dbReference type="CDD" id="cd00009">
    <property type="entry name" value="AAA"/>
    <property type="match status" value="1"/>
</dbReference>
<dbReference type="InterPro" id="IPR002197">
    <property type="entry name" value="HTH_Fis"/>
</dbReference>
<keyword evidence="2" id="KW-0067">ATP-binding</keyword>
<name>A0A1B8RU71_9CLOT</name>
<dbReference type="InterPro" id="IPR025944">
    <property type="entry name" value="Sigma_54_int_dom_CS"/>
</dbReference>
<evidence type="ECO:0000256" key="3">
    <source>
        <dbReference type="ARBA" id="ARBA00023015"/>
    </source>
</evidence>
<dbReference type="PROSITE" id="PS50045">
    <property type="entry name" value="SIGMA54_INTERACT_4"/>
    <property type="match status" value="1"/>
</dbReference>
<dbReference type="InterPro" id="IPR003593">
    <property type="entry name" value="AAA+_ATPase"/>
</dbReference>
<dbReference type="GO" id="GO:0006355">
    <property type="term" value="P:regulation of DNA-templated transcription"/>
    <property type="evidence" value="ECO:0007669"/>
    <property type="project" value="InterPro"/>
</dbReference>
<keyword evidence="1" id="KW-0547">Nucleotide-binding</keyword>
<dbReference type="SUPFAM" id="SSF52540">
    <property type="entry name" value="P-loop containing nucleoside triphosphate hydrolases"/>
    <property type="match status" value="1"/>
</dbReference>
<dbReference type="GeneID" id="42777498"/>
<comment type="caution">
    <text evidence="6">The sequence shown here is derived from an EMBL/GenBank/DDBJ whole genome shotgun (WGS) entry which is preliminary data.</text>
</comment>
<dbReference type="Pfam" id="PF25601">
    <property type="entry name" value="AAA_lid_14"/>
    <property type="match status" value="1"/>
</dbReference>
<evidence type="ECO:0000256" key="4">
    <source>
        <dbReference type="ARBA" id="ARBA00023163"/>
    </source>
</evidence>
<dbReference type="GO" id="GO:0005524">
    <property type="term" value="F:ATP binding"/>
    <property type="evidence" value="ECO:0007669"/>
    <property type="project" value="UniProtKB-KW"/>
</dbReference>
<gene>
    <name evidence="6" type="ORF">CP373A1_01795</name>
</gene>
<dbReference type="PANTHER" id="PTHR32071:SF57">
    <property type="entry name" value="C4-DICARBOXYLATE TRANSPORT TRANSCRIPTIONAL REGULATORY PROTEIN DCTD"/>
    <property type="match status" value="1"/>
</dbReference>
<evidence type="ECO:0000313" key="7">
    <source>
        <dbReference type="Proteomes" id="UP000092714"/>
    </source>
</evidence>
<evidence type="ECO:0000256" key="2">
    <source>
        <dbReference type="ARBA" id="ARBA00022840"/>
    </source>
</evidence>
<dbReference type="Gene3D" id="1.10.10.60">
    <property type="entry name" value="Homeodomain-like"/>
    <property type="match status" value="1"/>
</dbReference>
<dbReference type="InterPro" id="IPR009057">
    <property type="entry name" value="Homeodomain-like_sf"/>
</dbReference>
<dbReference type="SUPFAM" id="SSF46689">
    <property type="entry name" value="Homeodomain-like"/>
    <property type="match status" value="1"/>
</dbReference>
<dbReference type="InterPro" id="IPR002078">
    <property type="entry name" value="Sigma_54_int"/>
</dbReference>
<evidence type="ECO:0000256" key="1">
    <source>
        <dbReference type="ARBA" id="ARBA00022741"/>
    </source>
</evidence>
<dbReference type="Gene3D" id="3.30.450.40">
    <property type="match status" value="1"/>
</dbReference>
<dbReference type="InterPro" id="IPR058031">
    <property type="entry name" value="AAA_lid_NorR"/>
</dbReference>
<proteinExistence type="predicted"/>
<accession>A0A1B8RU71</accession>
<dbReference type="FunFam" id="3.40.50.300:FF:000006">
    <property type="entry name" value="DNA-binding transcriptional regulator NtrC"/>
    <property type="match status" value="1"/>
</dbReference>
<dbReference type="PROSITE" id="PS00688">
    <property type="entry name" value="SIGMA54_INTERACT_3"/>
    <property type="match status" value="1"/>
</dbReference>
<evidence type="ECO:0000313" key="6">
    <source>
        <dbReference type="EMBL" id="OBY12352.1"/>
    </source>
</evidence>
<dbReference type="RefSeq" id="WP_027099654.1">
    <property type="nucleotide sequence ID" value="NZ_JADNCW010000002.1"/>
</dbReference>
<dbReference type="AlphaFoldDB" id="A0A1B8RU71"/>
<dbReference type="Pfam" id="PF02954">
    <property type="entry name" value="HTH_8"/>
    <property type="match status" value="1"/>
</dbReference>
<dbReference type="Pfam" id="PF00158">
    <property type="entry name" value="Sigma54_activat"/>
    <property type="match status" value="1"/>
</dbReference>
<dbReference type="GO" id="GO:0043565">
    <property type="term" value="F:sequence-specific DNA binding"/>
    <property type="evidence" value="ECO:0007669"/>
    <property type="project" value="InterPro"/>
</dbReference>
<dbReference type="Gene3D" id="3.40.50.300">
    <property type="entry name" value="P-loop containing nucleotide triphosphate hydrolases"/>
    <property type="match status" value="1"/>
</dbReference>
<dbReference type="EMBL" id="MAPZ01000009">
    <property type="protein sequence ID" value="OBY12352.1"/>
    <property type="molecule type" value="Genomic_DNA"/>
</dbReference>
<dbReference type="eggNOG" id="COG3829">
    <property type="taxonomic scope" value="Bacteria"/>
</dbReference>
<feature type="domain" description="Sigma-54 factor interaction" evidence="5">
    <location>
        <begin position="273"/>
        <end position="503"/>
    </location>
</feature>
<sequence>MIKLRLKDISKVVNRYAKVISSIVNIDVEIVDENLIRIAGTGLYSNKVNESIDKVGYVYKHALATGEIQIINNPGENELCKNCEQCGNCIEEMEICVPIKYKDETFGIIGLICSSYDQKKRLEGNLTNMVSFLEQIGELIAAKIIEENEVELSRLNLSFLKQILDSVDNGVIPIKRDGTIQNINYCGLKELKLSPSVIGKNIEITEVEEYYHGNRTFKIRIEEKEFNVVGKLIPNVVGIDECDKILIFNKLHKLQEDALNISLGDNKTNTKSILGESKAIKSLKNKVKRIADSKSTVLITGESGTGKELVARAIHSESDRKNKPFIAINCGAIPETLLESELFGYVKGAFSGASSSGRIGKFELANKGVIFLDEIGDMPLYLQVKLLRVLQERVVVRIGSNQLQHLDIRVIAATNKNLKELVKEGKFREDLYYRLNVIPIEVPPLRDREDDIDIITKGLLNKYNQIYNKYVHTIDDDVRNMMHKYSWPGNIRELENVVEFMVSLSNESGIVKRSMLPKSFVDAYQEEKDKNKFSFLENNEIRTLKDIEKQYITKVLEEYGYDTEGKKKAAKKLGIGLATLYRKLDDMK</sequence>
<dbReference type="Proteomes" id="UP000092714">
    <property type="component" value="Unassembled WGS sequence"/>
</dbReference>
<dbReference type="PANTHER" id="PTHR32071">
    <property type="entry name" value="TRANSCRIPTIONAL REGULATORY PROTEIN"/>
    <property type="match status" value="1"/>
</dbReference>
<dbReference type="InterPro" id="IPR027417">
    <property type="entry name" value="P-loop_NTPase"/>
</dbReference>
<keyword evidence="4" id="KW-0804">Transcription</keyword>
<keyword evidence="3" id="KW-0805">Transcription regulation</keyword>
<organism evidence="6 7">
    <name type="scientific">Clostridium paraputrificum</name>
    <dbReference type="NCBI Taxonomy" id="29363"/>
    <lineage>
        <taxon>Bacteria</taxon>
        <taxon>Bacillati</taxon>
        <taxon>Bacillota</taxon>
        <taxon>Clostridia</taxon>
        <taxon>Eubacteriales</taxon>
        <taxon>Clostridiaceae</taxon>
        <taxon>Clostridium</taxon>
    </lineage>
</organism>
<dbReference type="Gene3D" id="1.10.8.60">
    <property type="match status" value="1"/>
</dbReference>
<keyword evidence="7" id="KW-1185">Reference proteome</keyword>
<reference evidence="6 7" key="1">
    <citation type="submission" date="2016-06" db="EMBL/GenBank/DDBJ databases">
        <authorList>
            <person name="Kjaerup R.B."/>
            <person name="Dalgaard T.S."/>
            <person name="Juul-Madsen H.R."/>
        </authorList>
    </citation>
    <scope>NUCLEOTIDE SEQUENCE [LARGE SCALE GENOMIC DNA]</scope>
    <source>
        <strain evidence="6 7">373-A1</strain>
    </source>
</reference>